<keyword evidence="2" id="KW-1185">Reference proteome</keyword>
<dbReference type="Proteomes" id="UP001485043">
    <property type="component" value="Unassembled WGS sequence"/>
</dbReference>
<proteinExistence type="predicted"/>
<organism evidence="1 2">
    <name type="scientific">Apatococcus fuscideae</name>
    <dbReference type="NCBI Taxonomy" id="2026836"/>
    <lineage>
        <taxon>Eukaryota</taxon>
        <taxon>Viridiplantae</taxon>
        <taxon>Chlorophyta</taxon>
        <taxon>core chlorophytes</taxon>
        <taxon>Trebouxiophyceae</taxon>
        <taxon>Chlorellales</taxon>
        <taxon>Chlorellaceae</taxon>
        <taxon>Apatococcus</taxon>
    </lineage>
</organism>
<protein>
    <recommendedName>
        <fullName evidence="3">Transposase</fullName>
    </recommendedName>
</protein>
<evidence type="ECO:0008006" key="3">
    <source>
        <dbReference type="Google" id="ProtNLM"/>
    </source>
</evidence>
<accession>A0AAW1TG88</accession>
<comment type="caution">
    <text evidence="1">The sequence shown here is derived from an EMBL/GenBank/DDBJ whole genome shotgun (WGS) entry which is preliminary data.</text>
</comment>
<evidence type="ECO:0000313" key="2">
    <source>
        <dbReference type="Proteomes" id="UP001485043"/>
    </source>
</evidence>
<dbReference type="EMBL" id="JALJOV010000062">
    <property type="protein sequence ID" value="KAK9867828.1"/>
    <property type="molecule type" value="Genomic_DNA"/>
</dbReference>
<name>A0AAW1TG88_9CHLO</name>
<sequence length="125" mass="14385">MILSAFRIKDHGHHHRRQRKTGGDTQYLDENRLVVVLDTLGRHEKLSKLSALAKQPIQVEHTGGPTIPIAYTQRALEDLSMRWISKEMHIWRGICLIAMITAEAQTYCSCPPCEWPIALQDYYSK</sequence>
<reference evidence="1 2" key="1">
    <citation type="journal article" date="2024" name="Nat. Commun.">
        <title>Phylogenomics reveals the evolutionary origins of lichenization in chlorophyte algae.</title>
        <authorList>
            <person name="Puginier C."/>
            <person name="Libourel C."/>
            <person name="Otte J."/>
            <person name="Skaloud P."/>
            <person name="Haon M."/>
            <person name="Grisel S."/>
            <person name="Petersen M."/>
            <person name="Berrin J.G."/>
            <person name="Delaux P.M."/>
            <person name="Dal Grande F."/>
            <person name="Keller J."/>
        </authorList>
    </citation>
    <scope>NUCLEOTIDE SEQUENCE [LARGE SCALE GENOMIC DNA]</scope>
    <source>
        <strain evidence="1 2">SAG 2523</strain>
    </source>
</reference>
<dbReference type="AlphaFoldDB" id="A0AAW1TG88"/>
<evidence type="ECO:0000313" key="1">
    <source>
        <dbReference type="EMBL" id="KAK9867828.1"/>
    </source>
</evidence>
<gene>
    <name evidence="1" type="ORF">WJX84_007631</name>
</gene>